<dbReference type="EMBL" id="MSRR01000008">
    <property type="protein sequence ID" value="OMG37459.1"/>
    <property type="molecule type" value="Genomic_DNA"/>
</dbReference>
<dbReference type="AlphaFoldDB" id="A0A854D6A5"/>
<gene>
    <name evidence="1" type="ORF">BKH33_04460</name>
</gene>
<dbReference type="RefSeq" id="WP_076139950.1">
    <property type="nucleotide sequence ID" value="NZ_CAUVQY010000024.1"/>
</dbReference>
<dbReference type="Proteomes" id="UP000187035">
    <property type="component" value="Unassembled WGS sequence"/>
</dbReference>
<protein>
    <recommendedName>
        <fullName evidence="3">SatD family protein</fullName>
    </recommendedName>
</protein>
<comment type="caution">
    <text evidence="1">The sequence shown here is derived from an EMBL/GenBank/DDBJ whole genome shotgun (WGS) entry which is preliminary data.</text>
</comment>
<proteinExistence type="predicted"/>
<evidence type="ECO:0000313" key="1">
    <source>
        <dbReference type="EMBL" id="OMG37459.1"/>
    </source>
</evidence>
<sequence length="235" mass="25104">MNVSYALIADIVRSRELPDRRRAQQVIYEALERAAEGLALTQSPYATVGDELQAVSATLPDALALTLRTHLLLPEGLGLRFGVGAGVISEVEGAVGGGSDGAAARPIQDGSAWWAAREAIERAHALQDEGRSFIRTWLRIHPDAVSGSGGGRGEREGLVNSVLILRDQTVFRFQPRQRRMMAGLLMGATQVEVARQEKVSQQAVSEFARGAGSSLLEVQKIFDGVTAWSGGGDGE</sequence>
<evidence type="ECO:0000313" key="2">
    <source>
        <dbReference type="Proteomes" id="UP000187035"/>
    </source>
</evidence>
<reference evidence="1 2" key="1">
    <citation type="submission" date="2016-12" db="EMBL/GenBank/DDBJ databases">
        <title>Genomic comparison of strains in the 'Actinomyces naeslundii' group.</title>
        <authorList>
            <person name="Mughal S.R."/>
            <person name="Do T."/>
            <person name="Gilbert S.C."/>
            <person name="Witherden E.A."/>
            <person name="Didelot X."/>
            <person name="Beighton D."/>
        </authorList>
    </citation>
    <scope>NUCLEOTIDE SEQUENCE [LARGE SCALE GENOMIC DNA]</scope>
    <source>
        <strain evidence="1 2">NCTC 10301</strain>
    </source>
</reference>
<dbReference type="GeneID" id="64256850"/>
<organism evidence="1 2">
    <name type="scientific">Actinomyces naeslundii</name>
    <dbReference type="NCBI Taxonomy" id="1655"/>
    <lineage>
        <taxon>Bacteria</taxon>
        <taxon>Bacillati</taxon>
        <taxon>Actinomycetota</taxon>
        <taxon>Actinomycetes</taxon>
        <taxon>Actinomycetales</taxon>
        <taxon>Actinomycetaceae</taxon>
        <taxon>Actinomyces</taxon>
    </lineage>
</organism>
<dbReference type="Pfam" id="PF16264">
    <property type="entry name" value="SatD"/>
    <property type="match status" value="1"/>
</dbReference>
<name>A0A854D6A5_ACTNA</name>
<evidence type="ECO:0008006" key="3">
    <source>
        <dbReference type="Google" id="ProtNLM"/>
    </source>
</evidence>
<accession>A0A854D6A5</accession>
<dbReference type="InterPro" id="IPR032580">
    <property type="entry name" value="SatD"/>
</dbReference>